<dbReference type="EMBL" id="HE612861">
    <property type="protein sequence ID" value="CCE63538.1"/>
    <property type="molecule type" value="Genomic_DNA"/>
</dbReference>
<evidence type="ECO:0000313" key="9">
    <source>
        <dbReference type="EMBL" id="CCE63538.1"/>
    </source>
</evidence>
<feature type="domain" description="Isochorismatase-like" evidence="8">
    <location>
        <begin position="7"/>
        <end position="204"/>
    </location>
</feature>
<evidence type="ECO:0000256" key="3">
    <source>
        <dbReference type="ARBA" id="ARBA00022723"/>
    </source>
</evidence>
<dbReference type="GO" id="GO:0005777">
    <property type="term" value="C:peroxisome"/>
    <property type="evidence" value="ECO:0007669"/>
    <property type="project" value="EnsemblFungi"/>
</dbReference>
<dbReference type="CDD" id="cd01011">
    <property type="entry name" value="nicotinamidase"/>
    <property type="match status" value="1"/>
</dbReference>
<evidence type="ECO:0000256" key="5">
    <source>
        <dbReference type="ARBA" id="ARBA00037900"/>
    </source>
</evidence>
<dbReference type="Pfam" id="PF00857">
    <property type="entry name" value="Isochorismatase"/>
    <property type="match status" value="1"/>
</dbReference>
<dbReference type="AlphaFoldDB" id="G8BUV6"/>
<dbReference type="eggNOG" id="KOG4003">
    <property type="taxonomic scope" value="Eukaryota"/>
</dbReference>
<organism evidence="9 10">
    <name type="scientific">Tetrapisispora phaffii (strain ATCC 24235 / CBS 4417 / NBRC 1672 / NRRL Y-8282 / UCD 70-5)</name>
    <name type="common">Yeast</name>
    <name type="synonym">Fabospora phaffii</name>
    <dbReference type="NCBI Taxonomy" id="1071381"/>
    <lineage>
        <taxon>Eukaryota</taxon>
        <taxon>Fungi</taxon>
        <taxon>Dikarya</taxon>
        <taxon>Ascomycota</taxon>
        <taxon>Saccharomycotina</taxon>
        <taxon>Saccharomycetes</taxon>
        <taxon>Saccharomycetales</taxon>
        <taxon>Saccharomycetaceae</taxon>
        <taxon>Tetrapisispora</taxon>
    </lineage>
</organism>
<comment type="similarity">
    <text evidence="1">Belongs to the isochorismatase family.</text>
</comment>
<evidence type="ECO:0000256" key="7">
    <source>
        <dbReference type="ARBA" id="ARBA00043224"/>
    </source>
</evidence>
<dbReference type="GO" id="GO:0008936">
    <property type="term" value="F:nicotinamidase activity"/>
    <property type="evidence" value="ECO:0007669"/>
    <property type="project" value="UniProtKB-EC"/>
</dbReference>
<dbReference type="GO" id="GO:0031509">
    <property type="term" value="P:subtelomeric heterochromatin formation"/>
    <property type="evidence" value="ECO:0007669"/>
    <property type="project" value="EnsemblFungi"/>
</dbReference>
<dbReference type="Proteomes" id="UP000005666">
    <property type="component" value="Chromosome 6"/>
</dbReference>
<sequence>MSNDRKALLVIDVQNDFLPPNGSLAVNGGNEIIQPILSLIEKEDWDMVIMTQDWHSMDHTSFAQNHENVADFESVKYNSPVVGDTREQDVVVWPVHCVQNTKGSEFHTDLKSVLLDRPDIVVLKKGYLKDREYYSAFNDIWNDHKTELNDLLQDNNIKEVYIVGIALDYCVKDTAISASQLGYKTTVLKDYCRAIDTSQTAMANLTENFKIHNITLT</sequence>
<dbReference type="OrthoDB" id="3341310at2759"/>
<dbReference type="GO" id="GO:0005634">
    <property type="term" value="C:nucleus"/>
    <property type="evidence" value="ECO:0007669"/>
    <property type="project" value="EnsemblFungi"/>
</dbReference>
<evidence type="ECO:0000256" key="1">
    <source>
        <dbReference type="ARBA" id="ARBA00006336"/>
    </source>
</evidence>
<dbReference type="HOGENOM" id="CLU_068979_13_0_1"/>
<evidence type="ECO:0000259" key="8">
    <source>
        <dbReference type="Pfam" id="PF00857"/>
    </source>
</evidence>
<keyword evidence="3" id="KW-0479">Metal-binding</keyword>
<evidence type="ECO:0000256" key="6">
    <source>
        <dbReference type="ARBA" id="ARBA00039017"/>
    </source>
</evidence>
<dbReference type="GO" id="GO:0000183">
    <property type="term" value="P:rDNA heterochromatin formation"/>
    <property type="evidence" value="ECO:0007669"/>
    <property type="project" value="EnsemblFungi"/>
</dbReference>
<evidence type="ECO:0000256" key="4">
    <source>
        <dbReference type="ARBA" id="ARBA00022801"/>
    </source>
</evidence>
<dbReference type="GO" id="GO:0000781">
    <property type="term" value="C:chromosome, telomeric region"/>
    <property type="evidence" value="ECO:0007669"/>
    <property type="project" value="GOC"/>
</dbReference>
<dbReference type="InterPro" id="IPR052347">
    <property type="entry name" value="Isochorismatase_Nicotinamidase"/>
</dbReference>
<evidence type="ECO:0000256" key="2">
    <source>
        <dbReference type="ARBA" id="ARBA00022642"/>
    </source>
</evidence>
<dbReference type="PANTHER" id="PTHR11080:SF2">
    <property type="entry name" value="LD05707P"/>
    <property type="match status" value="1"/>
</dbReference>
<dbReference type="GO" id="GO:1904524">
    <property type="term" value="P:negative regulation of DNA amplification"/>
    <property type="evidence" value="ECO:0007669"/>
    <property type="project" value="EnsemblFungi"/>
</dbReference>
<dbReference type="OMA" id="DFVDSWP"/>
<dbReference type="KEGG" id="tpf:TPHA_0F00510"/>
<dbReference type="SUPFAM" id="SSF52499">
    <property type="entry name" value="Isochorismatase-like hydrolases"/>
    <property type="match status" value="1"/>
</dbReference>
<reference evidence="9 10" key="1">
    <citation type="journal article" date="2011" name="Proc. Natl. Acad. Sci. U.S.A.">
        <title>Evolutionary erosion of yeast sex chromosomes by mating-type switching accidents.</title>
        <authorList>
            <person name="Gordon J.L."/>
            <person name="Armisen D."/>
            <person name="Proux-Wera E."/>
            <person name="Oheigeartaigh S.S."/>
            <person name="Byrne K.P."/>
            <person name="Wolfe K.H."/>
        </authorList>
    </citation>
    <scope>NUCLEOTIDE SEQUENCE [LARGE SCALE GENOMIC DNA]</scope>
    <source>
        <strain evidence="10">ATCC 24235 / CBS 4417 / NBRC 1672 / NRRL Y-8282 / UCD 70-5</strain>
    </source>
</reference>
<evidence type="ECO:0000313" key="10">
    <source>
        <dbReference type="Proteomes" id="UP000005666"/>
    </source>
</evidence>
<protein>
    <recommendedName>
        <fullName evidence="6">nicotinamidase</fullName>
        <ecNumber evidence="6">3.5.1.19</ecNumber>
    </recommendedName>
    <alternativeName>
        <fullName evidence="7">Nicotinamide deamidase</fullName>
    </alternativeName>
</protein>
<comment type="pathway">
    <text evidence="5">Cofactor biosynthesis; nicotinate biosynthesis; nicotinate from nicotinamide: step 1/1.</text>
</comment>
<keyword evidence="2" id="KW-0662">Pyridine nucleotide biosynthesis</keyword>
<dbReference type="EC" id="3.5.1.19" evidence="6"/>
<dbReference type="InterPro" id="IPR036380">
    <property type="entry name" value="Isochorismatase-like_sf"/>
</dbReference>
<keyword evidence="10" id="KW-1185">Reference proteome</keyword>
<name>G8BUV6_TETPH</name>
<dbReference type="GO" id="GO:0019358">
    <property type="term" value="P:nicotinate nucleotide salvage"/>
    <property type="evidence" value="ECO:0007669"/>
    <property type="project" value="EnsemblFungi"/>
</dbReference>
<proteinExistence type="inferred from homology"/>
<accession>G8BUV6</accession>
<dbReference type="GeneID" id="11535384"/>
<gene>
    <name evidence="9" type="primary">TPHA0F00510</name>
    <name evidence="9" type="ordered locus">TPHA_0F00510</name>
</gene>
<keyword evidence="4" id="KW-0378">Hydrolase</keyword>
<dbReference type="InterPro" id="IPR000868">
    <property type="entry name" value="Isochorismatase-like_dom"/>
</dbReference>
<dbReference type="STRING" id="1071381.G8BUV6"/>
<dbReference type="Gene3D" id="3.40.50.850">
    <property type="entry name" value="Isochorismatase-like"/>
    <property type="match status" value="1"/>
</dbReference>
<dbReference type="RefSeq" id="XP_003685972.1">
    <property type="nucleotide sequence ID" value="XM_003685924.1"/>
</dbReference>
<dbReference type="PANTHER" id="PTHR11080">
    <property type="entry name" value="PYRAZINAMIDASE/NICOTINAMIDASE"/>
    <property type="match status" value="1"/>
</dbReference>
<dbReference type="GO" id="GO:0046872">
    <property type="term" value="F:metal ion binding"/>
    <property type="evidence" value="ECO:0007669"/>
    <property type="project" value="UniProtKB-KW"/>
</dbReference>